<dbReference type="OrthoDB" id="9797747at2"/>
<dbReference type="RefSeq" id="WP_004073220.1">
    <property type="nucleotide sequence ID" value="NZ_CM001488.1"/>
</dbReference>
<dbReference type="InterPro" id="IPR010992">
    <property type="entry name" value="IHF-like_DNA-bd_dom_sf"/>
</dbReference>
<dbReference type="PROSITE" id="PS00045">
    <property type="entry name" value="HISTONE_LIKE"/>
    <property type="match status" value="1"/>
</dbReference>
<dbReference type="InterPro" id="IPR020816">
    <property type="entry name" value="Histone-like_DNA-bd_CS"/>
</dbReference>
<dbReference type="GO" id="GO:0006355">
    <property type="term" value="P:regulation of DNA-templated transcription"/>
    <property type="evidence" value="ECO:0007669"/>
    <property type="project" value="InterPro"/>
</dbReference>
<keyword evidence="10" id="KW-1185">Reference proteome</keyword>
<dbReference type="HOGENOM" id="CLU_105066_1_3_7"/>
<dbReference type="PRINTS" id="PR01727">
    <property type="entry name" value="DNABINDINGHU"/>
</dbReference>
<organism evidence="9 10">
    <name type="scientific">Desulfobacter postgatei 2ac9</name>
    <dbReference type="NCBI Taxonomy" id="879212"/>
    <lineage>
        <taxon>Bacteria</taxon>
        <taxon>Pseudomonadati</taxon>
        <taxon>Thermodesulfobacteriota</taxon>
        <taxon>Desulfobacteria</taxon>
        <taxon>Desulfobacterales</taxon>
        <taxon>Desulfobacteraceae</taxon>
        <taxon>Desulfobacter</taxon>
    </lineage>
</organism>
<sequence>MTCTKSTLIEKISNIFDQNPSQSKEVLETLIEIMKSTLASGEDIMVSGFGKFQVIEKSPRKGRNPATGDAMILEKRRVVTFKCAGKLKNKINEELQ</sequence>
<accession>I5B2Z5</accession>
<dbReference type="EMBL" id="CM001488">
    <property type="protein sequence ID" value="EIM63858.1"/>
    <property type="molecule type" value="Genomic_DNA"/>
</dbReference>
<gene>
    <name evidence="9" type="ORF">DespoDRAFT_01953</name>
</gene>
<keyword evidence="4" id="KW-0805">Transcription regulation</keyword>
<dbReference type="GO" id="GO:0006310">
    <property type="term" value="P:DNA recombination"/>
    <property type="evidence" value="ECO:0007669"/>
    <property type="project" value="UniProtKB-KW"/>
</dbReference>
<evidence type="ECO:0000256" key="4">
    <source>
        <dbReference type="ARBA" id="ARBA00023015"/>
    </source>
</evidence>
<dbReference type="InterPro" id="IPR005684">
    <property type="entry name" value="IHF_alpha"/>
</dbReference>
<evidence type="ECO:0000256" key="5">
    <source>
        <dbReference type="ARBA" id="ARBA00023125"/>
    </source>
</evidence>
<evidence type="ECO:0000256" key="6">
    <source>
        <dbReference type="ARBA" id="ARBA00023163"/>
    </source>
</evidence>
<dbReference type="GO" id="GO:0006417">
    <property type="term" value="P:regulation of translation"/>
    <property type="evidence" value="ECO:0007669"/>
    <property type="project" value="UniProtKB-KW"/>
</dbReference>
<reference evidence="9 10" key="1">
    <citation type="submission" date="2011-09" db="EMBL/GenBank/DDBJ databases">
        <authorList>
            <consortium name="US DOE Joint Genome Institute (JGI-PGF)"/>
            <person name="Lucas S."/>
            <person name="Han J."/>
            <person name="Lapidus A."/>
            <person name="Cheng J.-F."/>
            <person name="Goodwin L."/>
            <person name="Pitluck S."/>
            <person name="Peters L."/>
            <person name="Land M.L."/>
            <person name="Hauser L."/>
            <person name="Orellana R."/>
            <person name="Lovley D."/>
            <person name="Woyke T.J."/>
        </authorList>
    </citation>
    <scope>NUCLEOTIDE SEQUENCE [LARGE SCALE GENOMIC DNA]</scope>
    <source>
        <strain evidence="9 10">2ac9</strain>
    </source>
</reference>
<dbReference type="InterPro" id="IPR000119">
    <property type="entry name" value="Hist_DNA-bd"/>
</dbReference>
<evidence type="ECO:0000256" key="1">
    <source>
        <dbReference type="ARBA" id="ARBA00010529"/>
    </source>
</evidence>
<dbReference type="GO" id="GO:0030527">
    <property type="term" value="F:structural constituent of chromatin"/>
    <property type="evidence" value="ECO:0007669"/>
    <property type="project" value="InterPro"/>
</dbReference>
<dbReference type="eggNOG" id="COG0776">
    <property type="taxonomic scope" value="Bacteria"/>
</dbReference>
<dbReference type="Gene3D" id="4.10.520.10">
    <property type="entry name" value="IHF-like DNA-binding proteins"/>
    <property type="match status" value="1"/>
</dbReference>
<dbReference type="PANTHER" id="PTHR33175:SF2">
    <property type="entry name" value="INTEGRATION HOST FACTOR SUBUNIT ALPHA"/>
    <property type="match status" value="1"/>
</dbReference>
<dbReference type="CDD" id="cd13835">
    <property type="entry name" value="IHF_A"/>
    <property type="match status" value="1"/>
</dbReference>
<evidence type="ECO:0000256" key="3">
    <source>
        <dbReference type="ARBA" id="ARBA00022845"/>
    </source>
</evidence>
<comment type="similarity">
    <text evidence="1 8">Belongs to the bacterial histone-like protein family.</text>
</comment>
<keyword evidence="3" id="KW-0810">Translation regulation</keyword>
<dbReference type="AlphaFoldDB" id="I5B2Z5"/>
<evidence type="ECO:0000256" key="8">
    <source>
        <dbReference type="RuleBase" id="RU003939"/>
    </source>
</evidence>
<keyword evidence="6" id="KW-0804">Transcription</keyword>
<evidence type="ECO:0000256" key="2">
    <source>
        <dbReference type="ARBA" id="ARBA00018329"/>
    </source>
</evidence>
<keyword evidence="7" id="KW-0233">DNA recombination</keyword>
<evidence type="ECO:0000313" key="10">
    <source>
        <dbReference type="Proteomes" id="UP000005778"/>
    </source>
</evidence>
<dbReference type="PANTHER" id="PTHR33175">
    <property type="entry name" value="DNA-BINDING PROTEIN HU"/>
    <property type="match status" value="1"/>
</dbReference>
<dbReference type="SMART" id="SM00411">
    <property type="entry name" value="BHL"/>
    <property type="match status" value="1"/>
</dbReference>
<evidence type="ECO:0000313" key="9">
    <source>
        <dbReference type="EMBL" id="EIM63858.1"/>
    </source>
</evidence>
<proteinExistence type="inferred from homology"/>
<dbReference type="GO" id="GO:0009893">
    <property type="term" value="P:positive regulation of metabolic process"/>
    <property type="evidence" value="ECO:0007669"/>
    <property type="project" value="UniProtKB-ARBA"/>
</dbReference>
<dbReference type="GO" id="GO:0003677">
    <property type="term" value="F:DNA binding"/>
    <property type="evidence" value="ECO:0007669"/>
    <property type="project" value="UniProtKB-KW"/>
</dbReference>
<dbReference type="STRING" id="879212.DespoDRAFT_01953"/>
<reference evidence="9 10" key="2">
    <citation type="submission" date="2012-02" db="EMBL/GenBank/DDBJ databases">
        <title>Improved High-Quality Draft sequence of Desulfobacter postgatei 2ac9.</title>
        <authorList>
            <consortium name="US DOE Joint Genome Institute"/>
            <person name="Lucas S."/>
            <person name="Han J."/>
            <person name="Lapidus A."/>
            <person name="Cheng J.-F."/>
            <person name="Goodwin L."/>
            <person name="Pitluck S."/>
            <person name="Peters L."/>
            <person name="Ovchinnikova G."/>
            <person name="Held B."/>
            <person name="Detter J.C."/>
            <person name="Han C."/>
            <person name="Tapia R."/>
            <person name="Land M."/>
            <person name="Hauser L."/>
            <person name="Kyrpides N."/>
            <person name="Ivanova N."/>
            <person name="Pagani I."/>
            <person name="Orellana R."/>
            <person name="Lovley D."/>
            <person name="Woyke T."/>
        </authorList>
    </citation>
    <scope>NUCLEOTIDE SEQUENCE [LARGE SCALE GENOMIC DNA]</scope>
    <source>
        <strain evidence="9 10">2ac9</strain>
    </source>
</reference>
<protein>
    <recommendedName>
        <fullName evidence="2">Integration host factor subunit alpha</fullName>
    </recommendedName>
</protein>
<dbReference type="GO" id="GO:0005829">
    <property type="term" value="C:cytosol"/>
    <property type="evidence" value="ECO:0007669"/>
    <property type="project" value="TreeGrafter"/>
</dbReference>
<keyword evidence="5 9" id="KW-0238">DNA-binding</keyword>
<dbReference type="Proteomes" id="UP000005778">
    <property type="component" value="Chromosome"/>
</dbReference>
<name>I5B2Z5_9BACT</name>
<evidence type="ECO:0000256" key="7">
    <source>
        <dbReference type="ARBA" id="ARBA00023172"/>
    </source>
</evidence>
<dbReference type="Pfam" id="PF00216">
    <property type="entry name" value="Bac_DNA_binding"/>
    <property type="match status" value="1"/>
</dbReference>
<dbReference type="SUPFAM" id="SSF47729">
    <property type="entry name" value="IHF-like DNA-binding proteins"/>
    <property type="match status" value="1"/>
</dbReference>